<feature type="region of interest" description="Disordered" evidence="2">
    <location>
        <begin position="1881"/>
        <end position="1911"/>
    </location>
</feature>
<proteinExistence type="predicted"/>
<evidence type="ECO:0000313" key="4">
    <source>
        <dbReference type="EMBL" id="GIM05774.1"/>
    </source>
</evidence>
<evidence type="ECO:0000256" key="2">
    <source>
        <dbReference type="SAM" id="MobiDB-lite"/>
    </source>
</evidence>
<evidence type="ECO:0000313" key="3">
    <source>
        <dbReference type="EMBL" id="GIL69736.1"/>
    </source>
</evidence>
<dbReference type="PANTHER" id="PTHR12904:SF23">
    <property type="entry name" value="PROTEIN ZER-1 HOMOLOG"/>
    <property type="match status" value="1"/>
</dbReference>
<feature type="region of interest" description="Disordered" evidence="2">
    <location>
        <begin position="1180"/>
        <end position="1212"/>
    </location>
</feature>
<dbReference type="SUPFAM" id="SSF52047">
    <property type="entry name" value="RNI-like"/>
    <property type="match status" value="2"/>
</dbReference>
<evidence type="ECO:0000256" key="1">
    <source>
        <dbReference type="ARBA" id="ARBA00004430"/>
    </source>
</evidence>
<dbReference type="InterPro" id="IPR032675">
    <property type="entry name" value="LRR_dom_sf"/>
</dbReference>
<organism evidence="3 5">
    <name type="scientific">Volvox reticuliferus</name>
    <dbReference type="NCBI Taxonomy" id="1737510"/>
    <lineage>
        <taxon>Eukaryota</taxon>
        <taxon>Viridiplantae</taxon>
        <taxon>Chlorophyta</taxon>
        <taxon>core chlorophytes</taxon>
        <taxon>Chlorophyceae</taxon>
        <taxon>CS clade</taxon>
        <taxon>Chlamydomonadales</taxon>
        <taxon>Volvocaceae</taxon>
        <taxon>Volvox</taxon>
    </lineage>
</organism>
<dbReference type="PANTHER" id="PTHR12904">
    <property type="match status" value="1"/>
</dbReference>
<evidence type="ECO:0000313" key="5">
    <source>
        <dbReference type="Proteomes" id="UP000747110"/>
    </source>
</evidence>
<dbReference type="Proteomes" id="UP000747110">
    <property type="component" value="Unassembled WGS sequence"/>
</dbReference>
<feature type="compositionally biased region" description="Low complexity" evidence="2">
    <location>
        <begin position="1802"/>
        <end position="1818"/>
    </location>
</feature>
<keyword evidence="5" id="KW-1185">Reference proteome</keyword>
<feature type="compositionally biased region" description="Low complexity" evidence="2">
    <location>
        <begin position="634"/>
        <end position="648"/>
    </location>
</feature>
<feature type="compositionally biased region" description="Basic and acidic residues" evidence="2">
    <location>
        <begin position="1199"/>
        <end position="1211"/>
    </location>
</feature>
<feature type="compositionally biased region" description="Gly residues" evidence="2">
    <location>
        <begin position="1882"/>
        <end position="1891"/>
    </location>
</feature>
<feature type="compositionally biased region" description="Basic and acidic residues" evidence="2">
    <location>
        <begin position="1836"/>
        <end position="1853"/>
    </location>
</feature>
<protein>
    <recommendedName>
        <fullName evidence="6">F-box domain-containing protein</fullName>
    </recommendedName>
</protein>
<feature type="region of interest" description="Disordered" evidence="2">
    <location>
        <begin position="1336"/>
        <end position="1384"/>
    </location>
</feature>
<dbReference type="OrthoDB" id="553092at2759"/>
<reference evidence="3" key="1">
    <citation type="journal article" date="2021" name="Proc. Natl. Acad. Sci. U.S.A.">
        <title>Three genomes in the algal genus Volvox reveal the fate of a haploid sex-determining region after a transition to homothallism.</title>
        <authorList>
            <person name="Yamamoto K."/>
            <person name="Hamaji T."/>
            <person name="Kawai-Toyooka H."/>
            <person name="Matsuzaki R."/>
            <person name="Takahashi F."/>
            <person name="Nishimura Y."/>
            <person name="Kawachi M."/>
            <person name="Noguchi H."/>
            <person name="Minakuchi Y."/>
            <person name="Umen J.G."/>
            <person name="Toyoda A."/>
            <person name="Nozaki H."/>
        </authorList>
    </citation>
    <scope>NUCLEOTIDE SEQUENCE</scope>
    <source>
        <strain evidence="4">NIES-3785</strain>
        <strain evidence="3">NIES-3786</strain>
    </source>
</reference>
<feature type="region of interest" description="Disordered" evidence="2">
    <location>
        <begin position="73"/>
        <end position="117"/>
    </location>
</feature>
<dbReference type="EMBL" id="BNCQ01000019">
    <property type="protein sequence ID" value="GIM05774.1"/>
    <property type="molecule type" value="Genomic_DNA"/>
</dbReference>
<feature type="region of interest" description="Disordered" evidence="2">
    <location>
        <begin position="1802"/>
        <end position="1853"/>
    </location>
</feature>
<dbReference type="Proteomes" id="UP000722791">
    <property type="component" value="Unassembled WGS sequence"/>
</dbReference>
<feature type="region of interest" description="Disordered" evidence="2">
    <location>
        <begin position="1224"/>
        <end position="1253"/>
    </location>
</feature>
<feature type="region of interest" description="Disordered" evidence="2">
    <location>
        <begin position="195"/>
        <end position="217"/>
    </location>
</feature>
<dbReference type="GO" id="GO:0005930">
    <property type="term" value="C:axoneme"/>
    <property type="evidence" value="ECO:0007669"/>
    <property type="project" value="UniProtKB-SubCell"/>
</dbReference>
<feature type="compositionally biased region" description="Low complexity" evidence="2">
    <location>
        <begin position="704"/>
        <end position="717"/>
    </location>
</feature>
<gene>
    <name evidence="3" type="ORF">Vretifemale_713</name>
    <name evidence="4" type="ORF">Vretimale_10237</name>
</gene>
<evidence type="ECO:0008006" key="6">
    <source>
        <dbReference type="Google" id="ProtNLM"/>
    </source>
</evidence>
<comment type="caution">
    <text evidence="3">The sequence shown here is derived from an EMBL/GenBank/DDBJ whole genome shotgun (WGS) entry which is preliminary data.</text>
</comment>
<feature type="region of interest" description="Disordered" evidence="2">
    <location>
        <begin position="1426"/>
        <end position="1499"/>
    </location>
</feature>
<feature type="compositionally biased region" description="Low complexity" evidence="2">
    <location>
        <begin position="202"/>
        <end position="217"/>
    </location>
</feature>
<comment type="subcellular location">
    <subcellularLocation>
        <location evidence="1">Cytoplasm</location>
        <location evidence="1">Cytoskeleton</location>
        <location evidence="1">Cilium axoneme</location>
    </subcellularLocation>
</comment>
<sequence>MSGHEAAGGWSRPRAAHLSLPELPCLAQEHILIHCSSSDLASLRCCSIDNRRMVDRTVTKLFPWLLVISPSPQAAQPKGNGRTCGDLTARKRSNWPAGDERQSINPLRTEGPSEDPSAFPFQTAQAEVPLPPPPLVNDKPGIGSNITEAGLGAQEPQTHITTIYTSRGACADSRPHNSISELVLRHHPHLDRCLDPSSASYSGESGQQLPLSGGLSPSSTQLQTIHLPCRLRTAASEFAGAAAAAPTTTMSAMDFASCLAAIPSLTSLSACLMCLADIPAAREAARYDLSQHELSLLQGDTRESPLAAAGMSRSASWLAQQHKIRMEHLQESELARRTELHVNQQLLAAVRQLPSLAQRLVQLTLTEMPHVGEAFEAVAACTALTRLVLSGWVPKFFGGPFTIAANGPGAMVSEHLAALVNGLPRLRHLDLYALAFLPALDFGILSALTGLTYLRLNQAMLYDATYGTHFERLPSDFLPEPLLEPFRGIERIAGLPQLHSLALTGLDCPPRELLEALPPGGGPLRLLALRKIYRLTSDHLNALGALTNLTELQLSADWCLHPGRNAPPPLDLLDFAGDLENGPMMMVDIGGEDIGLLFAQAAPVIAGPEGGGGGGDGGGAGGMLAGAAADDDVAGQQQPPEAAAPGAAQDLAVVTAASGSTVPNSAVPTAAGATAVSGCQGRPADDGGEALAQQLDEDSTHGTAGPSSSVPPAAAPQLAGAAITATATAGIGAASGDAAHGQGEGGPGQHAQAPIEDGGPDFPEGHEGTGHGQGQAQEQELVPQPMEIEIDWEMWGGEAAVQAPNYVQHHQQEAVPGDAHEAPANAGVPAAPPFPAPQPAQAQAQINAANAGGWVFLPGAAFLFGELAGGGAAGGGGGGGGDRNVQQRDERLEPLRRLRNLQVLHLGVGRIFGVVNMGPRFLDHLSAMTSLTSLSLRCNTVDWGLLSVLAPLPRLAHLSMHYYDGRGNDGKKIAANLLTWHNLTAVTTLQLGAFEARHDADIITRVLPRTRLAAASVFGMRSCQPGYDVFSAVAQTTSLTRLSVQGDWMVPRGQRDSAASVTAQTLSSLRRLPLLRSLSLDLGGADNALIEGGVHAPAFQDVIWMMAGMGQQGAGAQGAGGGGGALMGLPPLPLPPLPPLPLPPPLMLPLPPFPLELQPPPPPVVVQLPPVALPPLAHAHQQLEQPPQPLQLPPQQGDDLQHQEQQPHEGGEDVSFVTRAGQAVGSWGPTAAPEEQVEGAAVESQVAAPPPPSPASVIVPAAAGAVPVAAPTAAPAAAPTAAPAAAVAPAATPATASPFPWRPTFKEVPVRFEEESDSEEEEGMAPARLFRAAAVPSALSRGSRNSNSGGTAAVPKMERSASAADIADGPDMSPGGTGSAAHTWNALPGATAGVTTATSASLIPAWASGSSDDSDYSWDILDSGLGVTGKGTGSRPRSRSKVGAVAQSASRRSRPSYVSGGVPSLGPAGGAPRPNAKVDGKGRKRRAGREVGEAAVAAEEEAVPPERKVEARELTPAGRWLMQVSELPQLTSLKLERWPAVPPLALAPLTGLQRLQLIGLQSLDEKLLEALSRLPTLTYLTLEGQARAHIGSSVFRTLTRTPYIRARSVWALGTLTRLRLLVLSGFTLVPPPKQHPPELQPRLSQLLANARHARSIANTASEDMAADLAVFASAAAAASTAAGAAARRLAGAHAGGTRAAATAAEPDGTGPRESRRNPRYRPYRATPYDEVNHDRSKAKRERLFESLGRLRGLRYLSLCIVEKIEASDLIRLCGLLPGLRMLNLPADAASRPKLPQLRPLTLSTAAPSTSATSAAAAPNGEARRGGSRVGGGGVRRGVDDDNHDSGQGKRESVRKVEWKLLGSDAGPSGQGAAADTAAVFAGVGGNDGGAGPSQPPPPRPLPPGVPSPMKLKPRERSFAEQLEGLTAAVYSGLSEGEFWRVIDGLDVEIRAEGALLGVGAGASRHGDQNAHPQL</sequence>
<feature type="region of interest" description="Disordered" evidence="2">
    <location>
        <begin position="609"/>
        <end position="648"/>
    </location>
</feature>
<feature type="compositionally biased region" description="Gly residues" evidence="2">
    <location>
        <begin position="609"/>
        <end position="624"/>
    </location>
</feature>
<dbReference type="Gene3D" id="3.80.10.10">
    <property type="entry name" value="Ribonuclease Inhibitor"/>
    <property type="match status" value="3"/>
</dbReference>
<feature type="region of interest" description="Disordered" evidence="2">
    <location>
        <begin position="1696"/>
        <end position="1734"/>
    </location>
</feature>
<accession>A0A8J4FCT6</accession>
<feature type="region of interest" description="Disordered" evidence="2">
    <location>
        <begin position="696"/>
        <end position="717"/>
    </location>
</feature>
<name>A0A8J4FCT6_9CHLO</name>
<feature type="compositionally biased region" description="Low complexity" evidence="2">
    <location>
        <begin position="1340"/>
        <end position="1350"/>
    </location>
</feature>
<feature type="region of interest" description="Disordered" evidence="2">
    <location>
        <begin position="734"/>
        <end position="779"/>
    </location>
</feature>
<dbReference type="EMBL" id="BNCP01000001">
    <property type="protein sequence ID" value="GIL69736.1"/>
    <property type="molecule type" value="Genomic_DNA"/>
</dbReference>
<dbReference type="InterPro" id="IPR051341">
    <property type="entry name" value="Zyg-11_UBL_adapter"/>
</dbReference>
<feature type="compositionally biased region" description="Pro residues" evidence="2">
    <location>
        <begin position="1893"/>
        <end position="1906"/>
    </location>
</feature>